<keyword evidence="6" id="KW-1185">Reference proteome</keyword>
<dbReference type="PANTHER" id="PTHR30154:SF34">
    <property type="entry name" value="TRANSCRIPTIONAL REGULATOR AZLB"/>
    <property type="match status" value="1"/>
</dbReference>
<keyword evidence="1" id="KW-0805">Transcription regulation</keyword>
<dbReference type="RefSeq" id="WP_123181996.1">
    <property type="nucleotide sequence ID" value="NZ_RHGB01000006.1"/>
</dbReference>
<evidence type="ECO:0000259" key="4">
    <source>
        <dbReference type="PROSITE" id="PS50956"/>
    </source>
</evidence>
<dbReference type="InterPro" id="IPR036390">
    <property type="entry name" value="WH_DNA-bd_sf"/>
</dbReference>
<dbReference type="InterPro" id="IPR011008">
    <property type="entry name" value="Dimeric_a/b-barrel"/>
</dbReference>
<dbReference type="Gene3D" id="1.10.10.10">
    <property type="entry name" value="Winged helix-like DNA-binding domain superfamily/Winged helix DNA-binding domain"/>
    <property type="match status" value="1"/>
</dbReference>
<comment type="caution">
    <text evidence="5">The sequence shown here is derived from an EMBL/GenBank/DDBJ whole genome shotgun (WGS) entry which is preliminary data.</text>
</comment>
<dbReference type="EMBL" id="RHGB01000006">
    <property type="protein sequence ID" value="RNL65544.1"/>
    <property type="molecule type" value="Genomic_DNA"/>
</dbReference>
<reference evidence="5 6" key="1">
    <citation type="submission" date="2018-10" db="EMBL/GenBank/DDBJ databases">
        <title>Draft genome sequence of Zhongshania sp. DSW25-10.</title>
        <authorList>
            <person name="Oh J."/>
        </authorList>
    </citation>
    <scope>NUCLEOTIDE SEQUENCE [LARGE SCALE GENOMIC DNA]</scope>
    <source>
        <strain evidence="5 6">DSW25-10</strain>
    </source>
</reference>
<dbReference type="InterPro" id="IPR036388">
    <property type="entry name" value="WH-like_DNA-bd_sf"/>
</dbReference>
<dbReference type="Gene3D" id="3.30.70.920">
    <property type="match status" value="2"/>
</dbReference>
<keyword evidence="2" id="KW-0238">DNA-binding</keyword>
<dbReference type="SUPFAM" id="SSF54909">
    <property type="entry name" value="Dimeric alpha+beta barrel"/>
    <property type="match status" value="1"/>
</dbReference>
<accession>A0ABX9W5C4</accession>
<sequence length="314" mass="35180">MDFIELDTLDESIISALKVDGRATTKSLGKMFGVAHTTIASRIQRMRELGVMHVRAVTDAKAYGFNELAIVGFQVRGSALETAQQIPKSYPGVVVYVASGTLGRFDLIVVLLAKDVATLQHYVDENISKVSQIVSSEIWLAVDVLKFVTEWALLNQVGHPLPPNPAIEDELPLLDLFYEDGRTSYSQASRVLGHTEVQIRNKVNRLVKDKLLHFSAVKDPQTIGPPLMALIFMKVELKHAKAIAKKLSSMEEFAFVGRFIGRFEIIGLVTLQDLPALFNLVNNQLRQLKGMIRTESMQIVENYHQEPRWVRILS</sequence>
<dbReference type="PROSITE" id="PS50956">
    <property type="entry name" value="HTH_ASNC_2"/>
    <property type="match status" value="1"/>
</dbReference>
<proteinExistence type="predicted"/>
<dbReference type="InterPro" id="IPR019888">
    <property type="entry name" value="Tscrpt_reg_AsnC-like"/>
</dbReference>
<dbReference type="PRINTS" id="PR00033">
    <property type="entry name" value="HTHASNC"/>
</dbReference>
<evidence type="ECO:0000313" key="5">
    <source>
        <dbReference type="EMBL" id="RNL65544.1"/>
    </source>
</evidence>
<dbReference type="InterPro" id="IPR000485">
    <property type="entry name" value="AsnC-type_HTH_dom"/>
</dbReference>
<organism evidence="5 6">
    <name type="scientific">Zhongshania marina</name>
    <dbReference type="NCBI Taxonomy" id="2304603"/>
    <lineage>
        <taxon>Bacteria</taxon>
        <taxon>Pseudomonadati</taxon>
        <taxon>Pseudomonadota</taxon>
        <taxon>Gammaproteobacteria</taxon>
        <taxon>Cellvibrionales</taxon>
        <taxon>Spongiibacteraceae</taxon>
        <taxon>Zhongshania</taxon>
    </lineage>
</organism>
<gene>
    <name evidence="5" type="ORF">D0911_06700</name>
</gene>
<evidence type="ECO:0000256" key="1">
    <source>
        <dbReference type="ARBA" id="ARBA00023015"/>
    </source>
</evidence>
<evidence type="ECO:0000313" key="6">
    <source>
        <dbReference type="Proteomes" id="UP000274695"/>
    </source>
</evidence>
<name>A0ABX9W5C4_9GAMM</name>
<dbReference type="Pfam" id="PF13404">
    <property type="entry name" value="HTH_AsnC-type"/>
    <property type="match status" value="1"/>
</dbReference>
<feature type="domain" description="HTH asnC-type" evidence="4">
    <location>
        <begin position="6"/>
        <end position="66"/>
    </location>
</feature>
<evidence type="ECO:0000256" key="2">
    <source>
        <dbReference type="ARBA" id="ARBA00023125"/>
    </source>
</evidence>
<dbReference type="SUPFAM" id="SSF46785">
    <property type="entry name" value="Winged helix' DNA-binding domain"/>
    <property type="match status" value="1"/>
</dbReference>
<evidence type="ECO:0000256" key="3">
    <source>
        <dbReference type="ARBA" id="ARBA00023163"/>
    </source>
</evidence>
<dbReference type="Proteomes" id="UP000274695">
    <property type="component" value="Unassembled WGS sequence"/>
</dbReference>
<keyword evidence="3" id="KW-0804">Transcription</keyword>
<protein>
    <submittedName>
        <fullName evidence="5">Lrp/AsnC family transcriptional regulator</fullName>
    </submittedName>
</protein>
<dbReference type="PANTHER" id="PTHR30154">
    <property type="entry name" value="LEUCINE-RESPONSIVE REGULATORY PROTEIN"/>
    <property type="match status" value="1"/>
</dbReference>
<dbReference type="SMART" id="SM00344">
    <property type="entry name" value="HTH_ASNC"/>
    <property type="match status" value="2"/>
</dbReference>